<feature type="domain" description="PiggyBac transposable element-derived protein" evidence="1">
    <location>
        <begin position="2"/>
        <end position="127"/>
    </location>
</feature>
<reference evidence="2" key="1">
    <citation type="submission" date="2004-02" db="EMBL/GenBank/DDBJ databases">
        <title>Bombyx mori putative transposase Yabusame-1 gene.</title>
        <authorList>
            <person name="Omuro N."/>
            <person name="Shimada T."/>
        </authorList>
    </citation>
    <scope>NUCLEOTIDE SEQUENCE</scope>
</reference>
<proteinExistence type="predicted"/>
<evidence type="ECO:0000259" key="1">
    <source>
        <dbReference type="Pfam" id="PF13843"/>
    </source>
</evidence>
<dbReference type="HOGENOM" id="CLU_013052_4_0_1"/>
<organism evidence="2">
    <name type="scientific">Bombyx mori</name>
    <name type="common">Silk moth</name>
    <dbReference type="NCBI Taxonomy" id="7091"/>
    <lineage>
        <taxon>Eukaryota</taxon>
        <taxon>Metazoa</taxon>
        <taxon>Ecdysozoa</taxon>
        <taxon>Arthropoda</taxon>
        <taxon>Hexapoda</taxon>
        <taxon>Insecta</taxon>
        <taxon>Pterygota</taxon>
        <taxon>Neoptera</taxon>
        <taxon>Endopterygota</taxon>
        <taxon>Lepidoptera</taxon>
        <taxon>Glossata</taxon>
        <taxon>Ditrysia</taxon>
        <taxon>Bombycoidea</taxon>
        <taxon>Bombycidae</taxon>
        <taxon>Bombycinae</taxon>
        <taxon>Bombyx</taxon>
    </lineage>
</organism>
<dbReference type="AlphaFoldDB" id="Q75QB9"/>
<dbReference type="Pfam" id="PF13843">
    <property type="entry name" value="DDE_Tnp_1_7"/>
    <property type="match status" value="1"/>
</dbReference>
<accession>Q75QB9</accession>
<dbReference type="EMBL" id="AB162708">
    <property type="protein sequence ID" value="BAD11136.1"/>
    <property type="molecule type" value="Genomic_DNA"/>
</dbReference>
<dbReference type="PANTHER" id="PTHR46599">
    <property type="entry name" value="PIGGYBAC TRANSPOSABLE ELEMENT-DERIVED PROTEIN 4"/>
    <property type="match status" value="1"/>
</dbReference>
<sequence>MLHLLNEYRLTSVGTVRKNKRQIPESFIRTDRQPNSSVFGFQKDITLVSYAPKKNKVVVVMSTMHHDNSIDESTGEKQKPEMITFYNSTKAGVDVVDELCANYNVSRNSKRWPMTLFYGVLNMAAINTCIIYRANKNVTIKSTEFIRSLGLSMIYEHLHSRNKKKIFPPTSASESRNS</sequence>
<dbReference type="InterPro" id="IPR029526">
    <property type="entry name" value="PGBD"/>
</dbReference>
<protein>
    <submittedName>
        <fullName evidence="2">Yabusame-2</fullName>
    </submittedName>
</protein>
<dbReference type="PANTHER" id="PTHR46599:SF6">
    <property type="entry name" value="DUAL SPECIFICITY PHOSPHATASE 26"/>
    <property type="match status" value="1"/>
</dbReference>
<evidence type="ECO:0000313" key="2">
    <source>
        <dbReference type="EMBL" id="BAD11136.1"/>
    </source>
</evidence>
<name>Q75QB9_BOMMO</name>